<reference evidence="2 3" key="1">
    <citation type="submission" date="2020-02" db="EMBL/GenBank/DDBJ databases">
        <authorList>
            <person name="Ma Q."/>
            <person name="Huang Y."/>
            <person name="Song X."/>
            <person name="Pei D."/>
        </authorList>
    </citation>
    <scope>NUCLEOTIDE SEQUENCE [LARGE SCALE GENOMIC DNA]</scope>
    <source>
        <strain evidence="2">Sxm20200214</strain>
        <tissue evidence="2">Leaf</tissue>
    </source>
</reference>
<accession>A0A8X7VGT7</accession>
<dbReference type="EMBL" id="JAAMPC010000005">
    <property type="protein sequence ID" value="KAG2310918.1"/>
    <property type="molecule type" value="Genomic_DNA"/>
</dbReference>
<evidence type="ECO:0000313" key="2">
    <source>
        <dbReference type="EMBL" id="KAG2310918.1"/>
    </source>
</evidence>
<dbReference type="Proteomes" id="UP000886595">
    <property type="component" value="Unassembled WGS sequence"/>
</dbReference>
<dbReference type="AlphaFoldDB" id="A0A8X7VGT7"/>
<gene>
    <name evidence="2" type="ORF">Bca52824_022475</name>
</gene>
<sequence length="190" mass="21873">MRYVLRRRILEKEDDTIPCTRSPLRLFRYPNSGFRRILDNGDDNGILCSDRRLQIDFESTWKRKMIQARIISGTIERSGSKPVTVHDHPLQTQDPNLLPGYAQIGIEIDPKELEMFKKNEHEGLCIPQKDGSGDGDDAEIKPNTNAPYDEDDEELNENDDDVEEGGGIDDDDIQHLIVCQFDHAKRDFEF</sequence>
<protein>
    <submittedName>
        <fullName evidence="2">Uncharacterized protein</fullName>
    </submittedName>
</protein>
<evidence type="ECO:0000313" key="3">
    <source>
        <dbReference type="Proteomes" id="UP000886595"/>
    </source>
</evidence>
<feature type="region of interest" description="Disordered" evidence="1">
    <location>
        <begin position="124"/>
        <end position="171"/>
    </location>
</feature>
<comment type="caution">
    <text evidence="2">The sequence shown here is derived from an EMBL/GenBank/DDBJ whole genome shotgun (WGS) entry which is preliminary data.</text>
</comment>
<name>A0A8X7VGT7_BRACI</name>
<evidence type="ECO:0000256" key="1">
    <source>
        <dbReference type="SAM" id="MobiDB-lite"/>
    </source>
</evidence>
<proteinExistence type="predicted"/>
<keyword evidence="3" id="KW-1185">Reference proteome</keyword>
<feature type="compositionally biased region" description="Acidic residues" evidence="1">
    <location>
        <begin position="148"/>
        <end position="171"/>
    </location>
</feature>
<organism evidence="2 3">
    <name type="scientific">Brassica carinata</name>
    <name type="common">Ethiopian mustard</name>
    <name type="synonym">Abyssinian cabbage</name>
    <dbReference type="NCBI Taxonomy" id="52824"/>
    <lineage>
        <taxon>Eukaryota</taxon>
        <taxon>Viridiplantae</taxon>
        <taxon>Streptophyta</taxon>
        <taxon>Embryophyta</taxon>
        <taxon>Tracheophyta</taxon>
        <taxon>Spermatophyta</taxon>
        <taxon>Magnoliopsida</taxon>
        <taxon>eudicotyledons</taxon>
        <taxon>Gunneridae</taxon>
        <taxon>Pentapetalae</taxon>
        <taxon>rosids</taxon>
        <taxon>malvids</taxon>
        <taxon>Brassicales</taxon>
        <taxon>Brassicaceae</taxon>
        <taxon>Brassiceae</taxon>
        <taxon>Brassica</taxon>
    </lineage>
</organism>